<keyword evidence="3" id="KW-1185">Reference proteome</keyword>
<dbReference type="AlphaFoldDB" id="A0A165ILX8"/>
<dbReference type="InParanoid" id="A0A165ILX8"/>
<organism evidence="2 3">
    <name type="scientific">Calocera cornea HHB12733</name>
    <dbReference type="NCBI Taxonomy" id="1353952"/>
    <lineage>
        <taxon>Eukaryota</taxon>
        <taxon>Fungi</taxon>
        <taxon>Dikarya</taxon>
        <taxon>Basidiomycota</taxon>
        <taxon>Agaricomycotina</taxon>
        <taxon>Dacrymycetes</taxon>
        <taxon>Dacrymycetales</taxon>
        <taxon>Dacrymycetaceae</taxon>
        <taxon>Calocera</taxon>
    </lineage>
</organism>
<proteinExistence type="predicted"/>
<evidence type="ECO:0000313" key="3">
    <source>
        <dbReference type="Proteomes" id="UP000076842"/>
    </source>
</evidence>
<name>A0A165ILX8_9BASI</name>
<reference evidence="2 3" key="1">
    <citation type="journal article" date="2016" name="Mol. Biol. Evol.">
        <title>Comparative Genomics of Early-Diverging Mushroom-Forming Fungi Provides Insights into the Origins of Lignocellulose Decay Capabilities.</title>
        <authorList>
            <person name="Nagy L.G."/>
            <person name="Riley R."/>
            <person name="Tritt A."/>
            <person name="Adam C."/>
            <person name="Daum C."/>
            <person name="Floudas D."/>
            <person name="Sun H."/>
            <person name="Yadav J.S."/>
            <person name="Pangilinan J."/>
            <person name="Larsson K.H."/>
            <person name="Matsuura K."/>
            <person name="Barry K."/>
            <person name="Labutti K."/>
            <person name="Kuo R."/>
            <person name="Ohm R.A."/>
            <person name="Bhattacharya S.S."/>
            <person name="Shirouzu T."/>
            <person name="Yoshinaga Y."/>
            <person name="Martin F.M."/>
            <person name="Grigoriev I.V."/>
            <person name="Hibbett D.S."/>
        </authorList>
    </citation>
    <scope>NUCLEOTIDE SEQUENCE [LARGE SCALE GENOMIC DNA]</scope>
    <source>
        <strain evidence="2 3">HHB12733</strain>
    </source>
</reference>
<accession>A0A165ILX8</accession>
<dbReference type="OrthoDB" id="10393546at2759"/>
<dbReference type="Gene3D" id="3.80.10.10">
    <property type="entry name" value="Ribonuclease Inhibitor"/>
    <property type="match status" value="1"/>
</dbReference>
<evidence type="ECO:0000256" key="1">
    <source>
        <dbReference type="SAM" id="MobiDB-lite"/>
    </source>
</evidence>
<dbReference type="InterPro" id="IPR032675">
    <property type="entry name" value="LRR_dom_sf"/>
</dbReference>
<dbReference type="SUPFAM" id="SSF52047">
    <property type="entry name" value="RNI-like"/>
    <property type="match status" value="1"/>
</dbReference>
<feature type="compositionally biased region" description="Basic and acidic residues" evidence="1">
    <location>
        <begin position="560"/>
        <end position="570"/>
    </location>
</feature>
<feature type="compositionally biased region" description="Polar residues" evidence="1">
    <location>
        <begin position="577"/>
        <end position="615"/>
    </location>
</feature>
<evidence type="ECO:0000313" key="2">
    <source>
        <dbReference type="EMBL" id="KZT60745.1"/>
    </source>
</evidence>
<dbReference type="Proteomes" id="UP000076842">
    <property type="component" value="Unassembled WGS sequence"/>
</dbReference>
<protein>
    <submittedName>
        <fullName evidence="2">Uncharacterized protein</fullName>
    </submittedName>
</protein>
<feature type="region of interest" description="Disordered" evidence="1">
    <location>
        <begin position="560"/>
        <end position="628"/>
    </location>
</feature>
<dbReference type="EMBL" id="KV423928">
    <property type="protein sequence ID" value="KZT60745.1"/>
    <property type="molecule type" value="Genomic_DNA"/>
</dbReference>
<sequence length="628" mass="71004">MHRPATKELLLNVLKSDALNVTDRLRVGLTCKQAWDLALPLVWGEWLPLHVLFDLFPSDLFLETKAESVLSRLPTSEDFARLEYYKPHIRRICIGDEYRLKWKEDMLLQTSILSQYSGLARLFENVTQLSLDFRLAHLSQGQHSTRELYAGLLERHLDATRISHVYFILPGSKLSVKRHDETWANDSMTGLSRILDRVATFENLQYLSLSSDDDMQNTLTDRLVSMIPGFLHLKRLDIWPSLDAEHLLPSLSNLKHLEMLCIETSLMGPEEVSDPSVYSTAAFPALSHLSLSNPLTDPTALLTMISSTNVKSFSTLMIDESWPSRLATSISSKGWHSFLEYLHLAFLPGQWYSIRDFAVCSRLRFLSVTSGRIALSKAPLDMVTDEFKMLEGLFLDLGTEVGIIKADRRLELPINDFCEYVSRCPSLQYVHIPFSLDFPRGLVLDAELVVPQLEYLFAEGISCSDVPSAKAFISSMLPKLERVLATGIDNKAQETLDELEITFNFPDAETLYQLRLNLAQEEPSLRHQISQSIQRRAKKRYYRPRTVSPLPPPVFEVDRTEDNLSEERIVEIPPGDSPTTPNSPTIRISPSSPQTLLSASDTPNIMTRSSLSSTGDDMPSAPSIYDLD</sequence>
<gene>
    <name evidence="2" type="ORF">CALCODRAFT_84058</name>
</gene>